<dbReference type="OrthoDB" id="6395775at2"/>
<dbReference type="InterPro" id="IPR051906">
    <property type="entry name" value="TolC-like"/>
</dbReference>
<feature type="region of interest" description="Disordered" evidence="9">
    <location>
        <begin position="444"/>
        <end position="463"/>
    </location>
</feature>
<dbReference type="PANTHER" id="PTHR30026:SF20">
    <property type="entry name" value="OUTER MEMBRANE PROTEIN TOLC"/>
    <property type="match status" value="1"/>
</dbReference>
<proteinExistence type="inferred from homology"/>
<evidence type="ECO:0000256" key="2">
    <source>
        <dbReference type="ARBA" id="ARBA00007613"/>
    </source>
</evidence>
<dbReference type="HOGENOM" id="CLU_012817_10_6_0"/>
<evidence type="ECO:0000313" key="10">
    <source>
        <dbReference type="EMBL" id="EFQ24345.1"/>
    </source>
</evidence>
<dbReference type="Gene3D" id="1.20.1600.10">
    <property type="entry name" value="Outer membrane efflux proteins (OEP)"/>
    <property type="match status" value="1"/>
</dbReference>
<name>E3CWJ0_9BACT</name>
<comment type="similarity">
    <text evidence="2">Belongs to the outer membrane factor (OMF) (TC 1.B.17) family.</text>
</comment>
<dbReference type="InterPro" id="IPR003423">
    <property type="entry name" value="OMP_efflux"/>
</dbReference>
<keyword evidence="5" id="KW-0812">Transmembrane</keyword>
<dbReference type="Proteomes" id="UP000005096">
    <property type="component" value="Chromosome"/>
</dbReference>
<dbReference type="GO" id="GO:1990281">
    <property type="term" value="C:efflux pump complex"/>
    <property type="evidence" value="ECO:0007669"/>
    <property type="project" value="TreeGrafter"/>
</dbReference>
<keyword evidence="6" id="KW-0472">Membrane</keyword>
<keyword evidence="8" id="KW-0175">Coiled coil</keyword>
<keyword evidence="7" id="KW-0998">Cell outer membrane</keyword>
<keyword evidence="4" id="KW-1134">Transmembrane beta strand</keyword>
<evidence type="ECO:0000313" key="11">
    <source>
        <dbReference type="Proteomes" id="UP000005096"/>
    </source>
</evidence>
<dbReference type="GO" id="GO:0015288">
    <property type="term" value="F:porin activity"/>
    <property type="evidence" value="ECO:0007669"/>
    <property type="project" value="TreeGrafter"/>
</dbReference>
<gene>
    <name evidence="10" type="ORF">Apau_1931</name>
</gene>
<evidence type="ECO:0000256" key="7">
    <source>
        <dbReference type="ARBA" id="ARBA00023237"/>
    </source>
</evidence>
<evidence type="ECO:0000256" key="6">
    <source>
        <dbReference type="ARBA" id="ARBA00023136"/>
    </source>
</evidence>
<keyword evidence="3" id="KW-0813">Transport</keyword>
<evidence type="ECO:0000256" key="5">
    <source>
        <dbReference type="ARBA" id="ARBA00022692"/>
    </source>
</evidence>
<dbReference type="PANTHER" id="PTHR30026">
    <property type="entry name" value="OUTER MEMBRANE PROTEIN TOLC"/>
    <property type="match status" value="1"/>
</dbReference>
<dbReference type="AlphaFoldDB" id="E3CWJ0"/>
<protein>
    <submittedName>
        <fullName evidence="10">Outer membrane efflux protein</fullName>
    </submittedName>
</protein>
<feature type="compositionally biased region" description="Basic and acidic residues" evidence="9">
    <location>
        <begin position="446"/>
        <end position="457"/>
    </location>
</feature>
<dbReference type="EMBL" id="CM001022">
    <property type="protein sequence ID" value="EFQ24345.1"/>
    <property type="molecule type" value="Genomic_DNA"/>
</dbReference>
<dbReference type="PaxDb" id="584708-Apau_1931"/>
<evidence type="ECO:0000256" key="3">
    <source>
        <dbReference type="ARBA" id="ARBA00022448"/>
    </source>
</evidence>
<sequence length="463" mass="50421">MQRRALPLLLCLGGLCLAVLLLGRNAWAEERTLLDLPRLESLALSGHPLIQAARSRQDRAEAKLAEARSAFGPKLDAGVAGVRVQDAPQTLALDPVTGKAVAVVPLGYRETYKAALTLTQVLYSGGSLTANRKAAEFGVQTAAAEGERTVQTVLHHVRAAFYAHQRAAARKTVAIQALDLAKQHLLKVQAFHRAGVVAKNEVLRVQVAVSNAELDLIRANSAVAQAWTACERAVGAPLSQDRYVLPPPEATPPVYDVPGDPVSLAETRRPELKGLASARNQALQVAEAAAGQGRPHLSFQGEANVTDNGFWPTEQDDYRLALNLQWRFFDFGETEAKVRQGKAAAQELLHQLDDLRIQVRQEVIEATQRLEEGRARVEVARTQVTLAEEDYRMALKRYEAQVGTNLDVLDARVALNNSRTQLVDAVYDTAGAISNLRYALGEPVPEGERVQEKRETGDGAFSH</sequence>
<dbReference type="SUPFAM" id="SSF56954">
    <property type="entry name" value="Outer membrane efflux proteins (OEP)"/>
    <property type="match status" value="1"/>
</dbReference>
<dbReference type="GO" id="GO:0009279">
    <property type="term" value="C:cell outer membrane"/>
    <property type="evidence" value="ECO:0007669"/>
    <property type="project" value="UniProtKB-SubCell"/>
</dbReference>
<reference evidence="10 11" key="1">
    <citation type="journal article" date="2010" name="Stand. Genomic Sci.">
        <title>Non-contiguous finished genome sequence of Aminomonas paucivorans type strain (GLU-3).</title>
        <authorList>
            <person name="Pitluck S."/>
            <person name="Yasawong M."/>
            <person name="Held B."/>
            <person name="Lapidus A."/>
            <person name="Nolan M."/>
            <person name="Copeland A."/>
            <person name="Lucas S."/>
            <person name="Del Rio T.G."/>
            <person name="Tice H."/>
            <person name="Cheng J.F."/>
            <person name="Chertkov O."/>
            <person name="Goodwin L."/>
            <person name="Tapia R."/>
            <person name="Han C."/>
            <person name="Liolios K."/>
            <person name="Ivanova N."/>
            <person name="Mavromatis K."/>
            <person name="Ovchinnikova G."/>
            <person name="Pati A."/>
            <person name="Chen A."/>
            <person name="Palaniappan K."/>
            <person name="Land M."/>
            <person name="Hauser L."/>
            <person name="Chang Y.J."/>
            <person name="Jeffries C.D."/>
            <person name="Pukall R."/>
            <person name="Spring S."/>
            <person name="Rohde M."/>
            <person name="Sikorski J."/>
            <person name="Goker M."/>
            <person name="Woyke T."/>
            <person name="Bristow J."/>
            <person name="Eisen J.A."/>
            <person name="Markowitz V."/>
            <person name="Hugenholtz P."/>
            <person name="Kyrpides N.C."/>
            <person name="Klenk H.P."/>
        </authorList>
    </citation>
    <scope>NUCLEOTIDE SEQUENCE [LARGE SCALE GENOMIC DNA]</scope>
    <source>
        <strain evidence="10 11">DSM 12260</strain>
    </source>
</reference>
<dbReference type="STRING" id="584708.Apau_1931"/>
<feature type="coiled-coil region" evidence="8">
    <location>
        <begin position="338"/>
        <end position="365"/>
    </location>
</feature>
<dbReference type="GO" id="GO:0015562">
    <property type="term" value="F:efflux transmembrane transporter activity"/>
    <property type="evidence" value="ECO:0007669"/>
    <property type="project" value="InterPro"/>
</dbReference>
<accession>E3CWJ0</accession>
<dbReference type="RefSeq" id="WP_006301580.1">
    <property type="nucleotide sequence ID" value="NZ_CM001022.1"/>
</dbReference>
<dbReference type="Pfam" id="PF02321">
    <property type="entry name" value="OEP"/>
    <property type="match status" value="2"/>
</dbReference>
<evidence type="ECO:0000256" key="8">
    <source>
        <dbReference type="SAM" id="Coils"/>
    </source>
</evidence>
<keyword evidence="11" id="KW-1185">Reference proteome</keyword>
<dbReference type="eggNOG" id="COG1538">
    <property type="taxonomic scope" value="Bacteria"/>
</dbReference>
<evidence type="ECO:0000256" key="1">
    <source>
        <dbReference type="ARBA" id="ARBA00004442"/>
    </source>
</evidence>
<evidence type="ECO:0000256" key="9">
    <source>
        <dbReference type="SAM" id="MobiDB-lite"/>
    </source>
</evidence>
<comment type="subcellular location">
    <subcellularLocation>
        <location evidence="1">Cell outer membrane</location>
    </subcellularLocation>
</comment>
<evidence type="ECO:0000256" key="4">
    <source>
        <dbReference type="ARBA" id="ARBA00022452"/>
    </source>
</evidence>
<organism evidence="10 11">
    <name type="scientific">Aminomonas paucivorans DSM 12260</name>
    <dbReference type="NCBI Taxonomy" id="584708"/>
    <lineage>
        <taxon>Bacteria</taxon>
        <taxon>Thermotogati</taxon>
        <taxon>Synergistota</taxon>
        <taxon>Synergistia</taxon>
        <taxon>Synergistales</taxon>
        <taxon>Synergistaceae</taxon>
        <taxon>Aminomonas</taxon>
    </lineage>
</organism>